<dbReference type="AlphaFoldDB" id="A0A9N9DXF1"/>
<comment type="caution">
    <text evidence="6">The sequence shown here is derived from an EMBL/GenBank/DDBJ whole genome shotgun (WGS) entry which is preliminary data.</text>
</comment>
<keyword evidence="5" id="KW-0472">Membrane</keyword>
<organism evidence="6 7">
    <name type="scientific">Dentiscutata erythropus</name>
    <dbReference type="NCBI Taxonomy" id="1348616"/>
    <lineage>
        <taxon>Eukaryota</taxon>
        <taxon>Fungi</taxon>
        <taxon>Fungi incertae sedis</taxon>
        <taxon>Mucoromycota</taxon>
        <taxon>Glomeromycotina</taxon>
        <taxon>Glomeromycetes</taxon>
        <taxon>Diversisporales</taxon>
        <taxon>Gigasporaceae</taxon>
        <taxon>Dentiscutata</taxon>
    </lineage>
</organism>
<evidence type="ECO:0000313" key="7">
    <source>
        <dbReference type="Proteomes" id="UP000789405"/>
    </source>
</evidence>
<keyword evidence="3" id="KW-0547">Nucleotide-binding</keyword>
<dbReference type="GO" id="GO:0042626">
    <property type="term" value="F:ATPase-coupled transmembrane transporter activity"/>
    <property type="evidence" value="ECO:0007669"/>
    <property type="project" value="TreeGrafter"/>
</dbReference>
<protein>
    <submittedName>
        <fullName evidence="6">15813_t:CDS:1</fullName>
    </submittedName>
</protein>
<keyword evidence="4" id="KW-0067">ATP-binding</keyword>
<feature type="transmembrane region" description="Helical" evidence="5">
    <location>
        <begin position="119"/>
        <end position="143"/>
    </location>
</feature>
<evidence type="ECO:0000256" key="3">
    <source>
        <dbReference type="ARBA" id="ARBA00022741"/>
    </source>
</evidence>
<dbReference type="Proteomes" id="UP000789405">
    <property type="component" value="Unassembled WGS sequence"/>
</dbReference>
<accession>A0A9N9DXF1</accession>
<keyword evidence="7" id="KW-1185">Reference proteome</keyword>
<comment type="subcellular location">
    <subcellularLocation>
        <location evidence="1">Membrane</location>
        <topology evidence="1">Multi-pass membrane protein</topology>
    </subcellularLocation>
</comment>
<dbReference type="PANTHER" id="PTHR24223:SF456">
    <property type="entry name" value="MULTIDRUG RESISTANCE-ASSOCIATED PROTEIN LETHAL(2)03659"/>
    <property type="match status" value="1"/>
</dbReference>
<evidence type="ECO:0000313" key="6">
    <source>
        <dbReference type="EMBL" id="CAG8656117.1"/>
    </source>
</evidence>
<dbReference type="EMBL" id="CAJVPY010006093">
    <property type="protein sequence ID" value="CAG8656117.1"/>
    <property type="molecule type" value="Genomic_DNA"/>
</dbReference>
<feature type="non-terminal residue" evidence="6">
    <location>
        <position position="154"/>
    </location>
</feature>
<dbReference type="GO" id="GO:0005524">
    <property type="term" value="F:ATP binding"/>
    <property type="evidence" value="ECO:0007669"/>
    <property type="project" value="UniProtKB-KW"/>
</dbReference>
<dbReference type="PANTHER" id="PTHR24223">
    <property type="entry name" value="ATP-BINDING CASSETTE SUB-FAMILY C"/>
    <property type="match status" value="1"/>
</dbReference>
<dbReference type="InterPro" id="IPR050173">
    <property type="entry name" value="ABC_transporter_C-like"/>
</dbReference>
<comment type="similarity">
    <text evidence="2">Belongs to the ABC transporter superfamily. ABCC family. Conjugate transporter (TC 3.A.1.208) subfamily.</text>
</comment>
<sequence>MEFEELNLPRPNIEIPEAKANLFSLITCWWANNLMRLGCKCPLEKDDLYVLNEKRSAKIITDKFEVEWQKEIQKIAMLILNFVTEAYFANLNNDIQPPAYVGYVLIVVLFLMKMSDDILFVFSLNCGLETGFLSCTILITAIYRKALVISGKAK</sequence>
<evidence type="ECO:0000256" key="4">
    <source>
        <dbReference type="ARBA" id="ARBA00022840"/>
    </source>
</evidence>
<gene>
    <name evidence="6" type="ORF">DERYTH_LOCUS10452</name>
</gene>
<feature type="transmembrane region" description="Helical" evidence="5">
    <location>
        <begin position="95"/>
        <end position="112"/>
    </location>
</feature>
<dbReference type="GO" id="GO:0016020">
    <property type="term" value="C:membrane"/>
    <property type="evidence" value="ECO:0007669"/>
    <property type="project" value="UniProtKB-SubCell"/>
</dbReference>
<dbReference type="OrthoDB" id="6500128at2759"/>
<evidence type="ECO:0000256" key="2">
    <source>
        <dbReference type="ARBA" id="ARBA00009726"/>
    </source>
</evidence>
<reference evidence="6" key="1">
    <citation type="submission" date="2021-06" db="EMBL/GenBank/DDBJ databases">
        <authorList>
            <person name="Kallberg Y."/>
            <person name="Tangrot J."/>
            <person name="Rosling A."/>
        </authorList>
    </citation>
    <scope>NUCLEOTIDE SEQUENCE</scope>
    <source>
        <strain evidence="6">MA453B</strain>
    </source>
</reference>
<proteinExistence type="inferred from homology"/>
<keyword evidence="5" id="KW-1133">Transmembrane helix</keyword>
<evidence type="ECO:0000256" key="5">
    <source>
        <dbReference type="SAM" id="Phobius"/>
    </source>
</evidence>
<evidence type="ECO:0000256" key="1">
    <source>
        <dbReference type="ARBA" id="ARBA00004141"/>
    </source>
</evidence>
<keyword evidence="5" id="KW-0812">Transmembrane</keyword>
<name>A0A9N9DXF1_9GLOM</name>